<dbReference type="GO" id="GO:0044818">
    <property type="term" value="P:mitotic G2/M transition checkpoint"/>
    <property type="evidence" value="ECO:0007669"/>
    <property type="project" value="TreeGrafter"/>
</dbReference>
<dbReference type="PANTHER" id="PTHR13356:SF0">
    <property type="entry name" value="SOSS COMPLEX SUBUNIT B HOMOLOG"/>
    <property type="match status" value="1"/>
</dbReference>
<sequence>MLRFFQKSKFDCLLHLHYLTKHMLTFVSKNICSSYTSIFLNLSNKFLPIMKIADINAYNKNFELTFMVIKNLGHIKTRDNDVVYSYLVADDTGSIEYSIFNQSLDLGDIIAINYAYATFFKTRLRVYNSELTVVRRVGEFNFEFKMSPNISERQRSE</sequence>
<organism evidence="2 3">
    <name type="scientific">Trachipleistophora hominis</name>
    <name type="common">Microsporidian parasite</name>
    <dbReference type="NCBI Taxonomy" id="72359"/>
    <lineage>
        <taxon>Eukaryota</taxon>
        <taxon>Fungi</taxon>
        <taxon>Fungi incertae sedis</taxon>
        <taxon>Microsporidia</taxon>
        <taxon>Pleistophoridae</taxon>
        <taxon>Trachipleistophora</taxon>
    </lineage>
</organism>
<dbReference type="Proteomes" id="UP000011185">
    <property type="component" value="Unassembled WGS sequence"/>
</dbReference>
<dbReference type="PANTHER" id="PTHR13356">
    <property type="entry name" value="OB FOLD NUCLEIC ACID BINDING PROTEIN-RELATED"/>
    <property type="match status" value="1"/>
</dbReference>
<evidence type="ECO:0000313" key="3">
    <source>
        <dbReference type="Proteomes" id="UP000011185"/>
    </source>
</evidence>
<reference evidence="2 3" key="1">
    <citation type="journal article" date="2012" name="PLoS Pathog.">
        <title>The genome of the obligate intracellular parasite Trachipleistophora hominis: new insights into microsporidian genome dynamics and reductive evolution.</title>
        <authorList>
            <person name="Heinz E."/>
            <person name="Williams T.A."/>
            <person name="Nakjang S."/>
            <person name="Noel C.J."/>
            <person name="Swan D.C."/>
            <person name="Goldberg A.V."/>
            <person name="Harris S.R."/>
            <person name="Weinmaier T."/>
            <person name="Markert S."/>
            <person name="Becher D."/>
            <person name="Bernhardt J."/>
            <person name="Dagan T."/>
            <person name="Hacker C."/>
            <person name="Lucocq J.M."/>
            <person name="Schweder T."/>
            <person name="Rattei T."/>
            <person name="Hall N."/>
            <person name="Hirt R.P."/>
            <person name="Embley T.M."/>
        </authorList>
    </citation>
    <scope>NUCLEOTIDE SEQUENCE [LARGE SCALE GENOMIC DNA]</scope>
</reference>
<dbReference type="VEuPathDB" id="MicrosporidiaDB:THOM_3118"/>
<proteinExistence type="predicted"/>
<dbReference type="SUPFAM" id="SSF50249">
    <property type="entry name" value="Nucleic acid-binding proteins"/>
    <property type="match status" value="1"/>
</dbReference>
<dbReference type="GO" id="GO:0070876">
    <property type="term" value="C:SOSS complex"/>
    <property type="evidence" value="ECO:0007669"/>
    <property type="project" value="TreeGrafter"/>
</dbReference>
<dbReference type="HOGENOM" id="CLU_102724_3_2_1"/>
<dbReference type="STRING" id="72359.L7JR79"/>
<dbReference type="EMBL" id="JH994095">
    <property type="protein sequence ID" value="ELQ73978.1"/>
    <property type="molecule type" value="Genomic_DNA"/>
</dbReference>
<dbReference type="InterPro" id="IPR012340">
    <property type="entry name" value="NA-bd_OB-fold"/>
</dbReference>
<keyword evidence="1" id="KW-0238">DNA-binding</keyword>
<dbReference type="InterPro" id="IPR051231">
    <property type="entry name" value="SOSS-B"/>
</dbReference>
<evidence type="ECO:0000313" key="2">
    <source>
        <dbReference type="EMBL" id="ELQ73978.1"/>
    </source>
</evidence>
<dbReference type="AlphaFoldDB" id="L7JR79"/>
<evidence type="ECO:0000256" key="1">
    <source>
        <dbReference type="ARBA" id="ARBA00023125"/>
    </source>
</evidence>
<dbReference type="GO" id="GO:0010212">
    <property type="term" value="P:response to ionizing radiation"/>
    <property type="evidence" value="ECO:0007669"/>
    <property type="project" value="TreeGrafter"/>
</dbReference>
<accession>L7JR79</accession>
<dbReference type="GO" id="GO:0003677">
    <property type="term" value="F:DNA binding"/>
    <property type="evidence" value="ECO:0007669"/>
    <property type="project" value="UniProtKB-KW"/>
</dbReference>
<protein>
    <submittedName>
        <fullName evidence="2">Putative nucleic acid binding protein</fullName>
    </submittedName>
</protein>
<gene>
    <name evidence="2" type="ORF">THOM_3118</name>
</gene>
<name>L7JR79_TRAHO</name>
<dbReference type="Gene3D" id="2.40.50.140">
    <property type="entry name" value="Nucleic acid-binding proteins"/>
    <property type="match status" value="1"/>
</dbReference>
<keyword evidence="3" id="KW-1185">Reference proteome</keyword>
<dbReference type="InParanoid" id="L7JR79"/>
<dbReference type="OMA" id="AYATFFK"/>
<dbReference type="OrthoDB" id="295715at2759"/>
<dbReference type="GO" id="GO:0000724">
    <property type="term" value="P:double-strand break repair via homologous recombination"/>
    <property type="evidence" value="ECO:0007669"/>
    <property type="project" value="TreeGrafter"/>
</dbReference>